<dbReference type="GO" id="GO:0004630">
    <property type="term" value="F:phospholipase D activity"/>
    <property type="evidence" value="ECO:0007669"/>
    <property type="project" value="UniProtKB-EC"/>
</dbReference>
<proteinExistence type="inferred from homology"/>
<reference evidence="8" key="1">
    <citation type="journal article" date="2020" name="mSystems">
        <title>Genome- and Community-Level Interaction Insights into Carbon Utilization and Element Cycling Functions of Hydrothermarchaeota in Hydrothermal Sediment.</title>
        <authorList>
            <person name="Zhou Z."/>
            <person name="Liu Y."/>
            <person name="Xu W."/>
            <person name="Pan J."/>
            <person name="Luo Z.H."/>
            <person name="Li M."/>
        </authorList>
    </citation>
    <scope>NUCLEOTIDE SEQUENCE [LARGE SCALE GENOMIC DNA]</scope>
    <source>
        <strain evidence="8">SpSt-1182</strain>
    </source>
</reference>
<accession>A0A7V0T6B2</accession>
<keyword evidence="5" id="KW-0442">Lipid degradation</keyword>
<dbReference type="Proteomes" id="UP000885672">
    <property type="component" value="Unassembled WGS sequence"/>
</dbReference>
<protein>
    <recommendedName>
        <fullName evidence="3">phospholipase D</fullName>
        <ecNumber evidence="3">3.1.4.4</ecNumber>
    </recommendedName>
</protein>
<dbReference type="PANTHER" id="PTHR43856">
    <property type="entry name" value="CARDIOLIPIN HYDROLASE"/>
    <property type="match status" value="1"/>
</dbReference>
<dbReference type="InterPro" id="IPR001736">
    <property type="entry name" value="PLipase_D/transphosphatidylase"/>
</dbReference>
<dbReference type="Gene3D" id="3.30.870.10">
    <property type="entry name" value="Endonuclease Chain A"/>
    <property type="match status" value="2"/>
</dbReference>
<dbReference type="EMBL" id="DSBX01000210">
    <property type="protein sequence ID" value="HDQ99746.1"/>
    <property type="molecule type" value="Genomic_DNA"/>
</dbReference>
<dbReference type="InterPro" id="IPR051406">
    <property type="entry name" value="PLD_domain"/>
</dbReference>
<keyword evidence="4" id="KW-0378">Hydrolase</keyword>
<dbReference type="SMART" id="SM00155">
    <property type="entry name" value="PLDc"/>
    <property type="match status" value="1"/>
</dbReference>
<dbReference type="PANTHER" id="PTHR43856:SF1">
    <property type="entry name" value="MITOCHONDRIAL CARDIOLIPIN HYDROLASE"/>
    <property type="match status" value="1"/>
</dbReference>
<evidence type="ECO:0000256" key="2">
    <source>
        <dbReference type="ARBA" id="ARBA00008664"/>
    </source>
</evidence>
<dbReference type="GO" id="GO:0006793">
    <property type="term" value="P:phosphorus metabolic process"/>
    <property type="evidence" value="ECO:0007669"/>
    <property type="project" value="UniProtKB-ARBA"/>
</dbReference>
<dbReference type="InterPro" id="IPR025202">
    <property type="entry name" value="PLD-like_dom"/>
</dbReference>
<sequence length="533" mass="59228">MVRREQDTVRSGEASLKLERLELITGNNFGVVQTVPVRGGAEYHYRVWAREAEPEMRLGVGVSWRRADSSYINASRVRYSEDSPDWQAVADTLVAPAEAGLAEFRIRCYAVGGMTAPRSALVDDAWFAEPTTPAETTQVWFAEDSLGLRLIDFFSKARYSIDYCSYNSNRMDVTQALLDARARGVRVRVITDDARLSNEWVLTLREAGVPVWTDSVGPGASFYMHNKFAVRDFGNADSADDRVWCATYNANEGDLRADCALELPHTGIARAFRAEFEQMWGDTGMVPDPARAKFHRGKSDVIETHLFELDGWPVELYFAPQDRPVDTVAVRVAAAEQQVLFAIFSYTHQGVGDAMIDRWDEGVWVGGVIDRSGLRQQGAQYPRLVDAGIPVYEDSVPFGEKILHTKLMVIDSLVTVVGSANWSGNGNEHNDEYLFVLHHPGLARRFLEELHQRFWEATNPAVAEPGPGARRTLPAATVVRAAALKPGLLGPELVAPGVRVFDAAGREVRRIAGPGVYHFVAEGRTRHRLVVLR</sequence>
<keyword evidence="6" id="KW-0443">Lipid metabolism</keyword>
<dbReference type="Pfam" id="PF13091">
    <property type="entry name" value="PLDc_2"/>
    <property type="match status" value="2"/>
</dbReference>
<dbReference type="EC" id="3.1.4.4" evidence="3"/>
<evidence type="ECO:0000256" key="5">
    <source>
        <dbReference type="ARBA" id="ARBA00022963"/>
    </source>
</evidence>
<dbReference type="GO" id="GO:0016891">
    <property type="term" value="F:RNA endonuclease activity producing 5'-phosphomonoesters, hydrolytic mechanism"/>
    <property type="evidence" value="ECO:0007669"/>
    <property type="project" value="TreeGrafter"/>
</dbReference>
<comment type="similarity">
    <text evidence="2">Belongs to the phospholipase D family.</text>
</comment>
<evidence type="ECO:0000256" key="6">
    <source>
        <dbReference type="ARBA" id="ARBA00023098"/>
    </source>
</evidence>
<feature type="domain" description="PLD phosphodiesterase" evidence="7">
    <location>
        <begin position="399"/>
        <end position="426"/>
    </location>
</feature>
<evidence type="ECO:0000256" key="4">
    <source>
        <dbReference type="ARBA" id="ARBA00022801"/>
    </source>
</evidence>
<organism evidence="8">
    <name type="scientific">candidate division WOR-3 bacterium</name>
    <dbReference type="NCBI Taxonomy" id="2052148"/>
    <lineage>
        <taxon>Bacteria</taxon>
        <taxon>Bacteria division WOR-3</taxon>
    </lineage>
</organism>
<comment type="caution">
    <text evidence="8">The sequence shown here is derived from an EMBL/GenBank/DDBJ whole genome shotgun (WGS) entry which is preliminary data.</text>
</comment>
<evidence type="ECO:0000256" key="1">
    <source>
        <dbReference type="ARBA" id="ARBA00000798"/>
    </source>
</evidence>
<evidence type="ECO:0000256" key="3">
    <source>
        <dbReference type="ARBA" id="ARBA00012027"/>
    </source>
</evidence>
<dbReference type="PROSITE" id="PS50035">
    <property type="entry name" value="PLD"/>
    <property type="match status" value="1"/>
</dbReference>
<dbReference type="Gene3D" id="2.60.120.260">
    <property type="entry name" value="Galactose-binding domain-like"/>
    <property type="match status" value="1"/>
</dbReference>
<evidence type="ECO:0000259" key="7">
    <source>
        <dbReference type="PROSITE" id="PS50035"/>
    </source>
</evidence>
<comment type="catalytic activity">
    <reaction evidence="1">
        <text>a 1,2-diacyl-sn-glycero-3-phosphocholine + H2O = a 1,2-diacyl-sn-glycero-3-phosphate + choline + H(+)</text>
        <dbReference type="Rhea" id="RHEA:14445"/>
        <dbReference type="ChEBI" id="CHEBI:15354"/>
        <dbReference type="ChEBI" id="CHEBI:15377"/>
        <dbReference type="ChEBI" id="CHEBI:15378"/>
        <dbReference type="ChEBI" id="CHEBI:57643"/>
        <dbReference type="ChEBI" id="CHEBI:58608"/>
        <dbReference type="EC" id="3.1.4.4"/>
    </reaction>
</comment>
<dbReference type="SUPFAM" id="SSF56024">
    <property type="entry name" value="Phospholipase D/nuclease"/>
    <property type="match status" value="2"/>
</dbReference>
<dbReference type="GO" id="GO:0016042">
    <property type="term" value="P:lipid catabolic process"/>
    <property type="evidence" value="ECO:0007669"/>
    <property type="project" value="UniProtKB-KW"/>
</dbReference>
<dbReference type="AlphaFoldDB" id="A0A7V0T6B2"/>
<evidence type="ECO:0000313" key="8">
    <source>
        <dbReference type="EMBL" id="HDQ99746.1"/>
    </source>
</evidence>
<name>A0A7V0T6B2_UNCW3</name>
<gene>
    <name evidence="8" type="ORF">ENN51_05635</name>
</gene>